<protein>
    <submittedName>
        <fullName evidence="4">Multimeric flavodoxin WrbA</fullName>
    </submittedName>
</protein>
<dbReference type="SUPFAM" id="SSF52218">
    <property type="entry name" value="Flavoproteins"/>
    <property type="match status" value="1"/>
</dbReference>
<dbReference type="GO" id="GO:0016491">
    <property type="term" value="F:oxidoreductase activity"/>
    <property type="evidence" value="ECO:0007669"/>
    <property type="project" value="InterPro"/>
</dbReference>
<dbReference type="OrthoDB" id="8853249at2"/>
<name>A0A1R3XRV9_9BACT</name>
<dbReference type="Proteomes" id="UP000187181">
    <property type="component" value="Unassembled WGS sequence"/>
</dbReference>
<dbReference type="PANTHER" id="PTHR43278">
    <property type="entry name" value="NAD(P)H-DEPENDENT FMN-CONTAINING OXIDOREDUCTASE YWQN-RELATED"/>
    <property type="match status" value="1"/>
</dbReference>
<keyword evidence="5" id="KW-1185">Reference proteome</keyword>
<organism evidence="4 5">
    <name type="scientific">Pontibacter indicus</name>
    <dbReference type="NCBI Taxonomy" id="1317125"/>
    <lineage>
        <taxon>Bacteria</taxon>
        <taxon>Pseudomonadati</taxon>
        <taxon>Bacteroidota</taxon>
        <taxon>Cytophagia</taxon>
        <taxon>Cytophagales</taxon>
        <taxon>Hymenobacteraceae</taxon>
        <taxon>Pontibacter</taxon>
    </lineage>
</organism>
<dbReference type="EMBL" id="FTPP01000004">
    <property type="protein sequence ID" value="SIT94611.1"/>
    <property type="molecule type" value="Genomic_DNA"/>
</dbReference>
<dbReference type="STRING" id="1317125.SAMN05444128_3671"/>
<evidence type="ECO:0000259" key="3">
    <source>
        <dbReference type="Pfam" id="PF03358"/>
    </source>
</evidence>
<reference evidence="5" key="1">
    <citation type="submission" date="2017-01" db="EMBL/GenBank/DDBJ databases">
        <authorList>
            <person name="Varghese N."/>
            <person name="Submissions S."/>
        </authorList>
    </citation>
    <scope>NUCLEOTIDE SEQUENCE [LARGE SCALE GENOMIC DNA]</scope>
    <source>
        <strain evidence="5">LP100</strain>
    </source>
</reference>
<dbReference type="Gene3D" id="3.40.50.360">
    <property type="match status" value="1"/>
</dbReference>
<gene>
    <name evidence="4" type="ORF">SAMN05444128_3671</name>
</gene>
<sequence length="194" mass="21756">MKAIILLGTLKKEGLSNTEVLSEFLAGYFKKQGIDCTIIKLIEHNILSGTYSDMDEGDDWPSILKQLLAADIIVFATPIWWNNQSSEIQRVIERLDELHDEILEGKKSKLEGKVGGIVITGDSDGAQHIIANISNFYNAVGIVLPPYASLSVLWEKQAKGEKPTREELLKKYEKDYASTADKMVKQMLQYVPKN</sequence>
<keyword evidence="1" id="KW-0285">Flavoprotein</keyword>
<dbReference type="Pfam" id="PF03358">
    <property type="entry name" value="FMN_red"/>
    <property type="match status" value="1"/>
</dbReference>
<evidence type="ECO:0000256" key="2">
    <source>
        <dbReference type="ARBA" id="ARBA00022643"/>
    </source>
</evidence>
<dbReference type="InterPro" id="IPR051796">
    <property type="entry name" value="ISF_SsuE-like"/>
</dbReference>
<dbReference type="PANTHER" id="PTHR43278:SF4">
    <property type="entry name" value="NAD(P)H-DEPENDENT FMN-CONTAINING OXIDOREDUCTASE YWQN-RELATED"/>
    <property type="match status" value="1"/>
</dbReference>
<proteinExistence type="predicted"/>
<keyword evidence="2" id="KW-0288">FMN</keyword>
<accession>A0A1R3XRV9</accession>
<feature type="domain" description="NADPH-dependent FMN reductase-like" evidence="3">
    <location>
        <begin position="1"/>
        <end position="147"/>
    </location>
</feature>
<dbReference type="InterPro" id="IPR029039">
    <property type="entry name" value="Flavoprotein-like_sf"/>
</dbReference>
<evidence type="ECO:0000313" key="4">
    <source>
        <dbReference type="EMBL" id="SIT94611.1"/>
    </source>
</evidence>
<evidence type="ECO:0000256" key="1">
    <source>
        <dbReference type="ARBA" id="ARBA00022630"/>
    </source>
</evidence>
<dbReference type="AlphaFoldDB" id="A0A1R3XRV9"/>
<dbReference type="InterPro" id="IPR005025">
    <property type="entry name" value="FMN_Rdtase-like_dom"/>
</dbReference>
<dbReference type="RefSeq" id="WP_076671868.1">
    <property type="nucleotide sequence ID" value="NZ_FTPP01000004.1"/>
</dbReference>
<evidence type="ECO:0000313" key="5">
    <source>
        <dbReference type="Proteomes" id="UP000187181"/>
    </source>
</evidence>